<gene>
    <name evidence="2" type="ORF">ACFQVC_32645</name>
</gene>
<dbReference type="EMBL" id="JBHTCF010000018">
    <property type="protein sequence ID" value="MFC7308944.1"/>
    <property type="molecule type" value="Genomic_DNA"/>
</dbReference>
<dbReference type="InterPro" id="IPR044060">
    <property type="entry name" value="Bacterial_rp_domain"/>
</dbReference>
<accession>A0ABW2JSM5</accession>
<keyword evidence="3" id="KW-1185">Reference proteome</keyword>
<dbReference type="SUPFAM" id="SSF55486">
    <property type="entry name" value="Metalloproteases ('zincins'), catalytic domain"/>
    <property type="match status" value="1"/>
</dbReference>
<dbReference type="InterPro" id="IPR024079">
    <property type="entry name" value="MetalloPept_cat_dom_sf"/>
</dbReference>
<evidence type="ECO:0000313" key="2">
    <source>
        <dbReference type="EMBL" id="MFC7308944.1"/>
    </source>
</evidence>
<proteinExistence type="predicted"/>
<evidence type="ECO:0000313" key="3">
    <source>
        <dbReference type="Proteomes" id="UP001596523"/>
    </source>
</evidence>
<dbReference type="Pfam" id="PF18998">
    <property type="entry name" value="Flg_new_2"/>
    <property type="match status" value="1"/>
</dbReference>
<comment type="caution">
    <text evidence="2">The sequence shown here is derived from an EMBL/GenBank/DDBJ whole genome shotgun (WGS) entry which is preliminary data.</text>
</comment>
<dbReference type="Pfam" id="PF08310">
    <property type="entry name" value="LGFP"/>
    <property type="match status" value="1"/>
</dbReference>
<name>A0ABW2JSM5_9ACTN</name>
<dbReference type="Proteomes" id="UP001596523">
    <property type="component" value="Unassembled WGS sequence"/>
</dbReference>
<organism evidence="2 3">
    <name type="scientific">Streptomyces monticola</name>
    <dbReference type="NCBI Taxonomy" id="2666263"/>
    <lineage>
        <taxon>Bacteria</taxon>
        <taxon>Bacillati</taxon>
        <taxon>Actinomycetota</taxon>
        <taxon>Actinomycetes</taxon>
        <taxon>Kitasatosporales</taxon>
        <taxon>Streptomycetaceae</taxon>
        <taxon>Streptomyces</taxon>
    </lineage>
</organism>
<sequence length="557" mass="60158">MGIRDHWGVLGFGSLCSGGQPSVYGRLALGRYEYWLDTDEGTGKVTVQEIDTTKQIPSLPLPMPPSAAEKVERMIDNSEAEMNRSLAQSGVKGQINIIHSFELVDYQGSAKTQPLMEAMCGPTFGFGDCKDTGQGLSKTVHKVREDVRADLLTVLTDQGTPITLNGMKGTIAGVGNLPYKEVTSTGTDNRAFSVVLANGPGAGQSFAHELGHNFGLSHDDYTLQHGNMKAPPLKCSTTTTGGKTETTCNEPVNKTRPYGRGWITKSRDKVSVMGYTATCDPGGIGAFLGFGGCTHSGEYSNPKHTSSTKGEPLGSADNDSARALNEVFPLVAKYREVKLLPARYDLKTMVSPDGGGKATPAHSGPFTKDASVAVTAEPAQGYHLDHWKLDGKDVGKQNPYTVSMDRRHRLTAVFDKGEDPEAVTELVTRVAPDVKAGQVLPSKTGPYTTKDRITLDAAPSKYRKLHTWMVDGRESGTGNSLPLAMDRDHVVTATFSCAKTAPGGYGNEWRDRGAEHGRLGCPTTGDTQWTKGRRYQRFEGGTLIWDAKHRKMEVRLT</sequence>
<dbReference type="RefSeq" id="WP_381837400.1">
    <property type="nucleotide sequence ID" value="NZ_JBHTCF010000018.1"/>
</dbReference>
<feature type="domain" description="Bacterial repeat" evidence="1">
    <location>
        <begin position="348"/>
        <end position="416"/>
    </location>
</feature>
<protein>
    <submittedName>
        <fullName evidence="2">M12 family metallo-peptidase</fullName>
    </submittedName>
</protein>
<dbReference type="Pfam" id="PF13688">
    <property type="entry name" value="Reprolysin_5"/>
    <property type="match status" value="1"/>
</dbReference>
<reference evidence="3" key="1">
    <citation type="journal article" date="2019" name="Int. J. Syst. Evol. Microbiol.">
        <title>The Global Catalogue of Microorganisms (GCM) 10K type strain sequencing project: providing services to taxonomists for standard genome sequencing and annotation.</title>
        <authorList>
            <consortium name="The Broad Institute Genomics Platform"/>
            <consortium name="The Broad Institute Genome Sequencing Center for Infectious Disease"/>
            <person name="Wu L."/>
            <person name="Ma J."/>
        </authorList>
    </citation>
    <scope>NUCLEOTIDE SEQUENCE [LARGE SCALE GENOMIC DNA]</scope>
    <source>
        <strain evidence="3">SYNS20</strain>
    </source>
</reference>
<evidence type="ECO:0000259" key="1">
    <source>
        <dbReference type="Pfam" id="PF18998"/>
    </source>
</evidence>
<dbReference type="InterPro" id="IPR013207">
    <property type="entry name" value="LGFP"/>
</dbReference>
<dbReference type="Gene3D" id="3.40.390.10">
    <property type="entry name" value="Collagenase (Catalytic Domain)"/>
    <property type="match status" value="1"/>
</dbReference>